<feature type="transmembrane region" description="Helical" evidence="1">
    <location>
        <begin position="75"/>
        <end position="101"/>
    </location>
</feature>
<keyword evidence="1" id="KW-0812">Transmembrane</keyword>
<name>A0ABW0W393_9BACL</name>
<dbReference type="InterPro" id="IPR004761">
    <property type="entry name" value="Spore_GerAB"/>
</dbReference>
<keyword evidence="1" id="KW-0472">Membrane</keyword>
<accession>A0ABW0W393</accession>
<keyword evidence="3" id="KW-1185">Reference proteome</keyword>
<feature type="transmembrane region" description="Helical" evidence="1">
    <location>
        <begin position="113"/>
        <end position="128"/>
    </location>
</feature>
<feature type="transmembrane region" description="Helical" evidence="1">
    <location>
        <begin position="213"/>
        <end position="234"/>
    </location>
</feature>
<feature type="transmembrane region" description="Helical" evidence="1">
    <location>
        <begin position="310"/>
        <end position="327"/>
    </location>
</feature>
<evidence type="ECO:0000313" key="3">
    <source>
        <dbReference type="Proteomes" id="UP001596047"/>
    </source>
</evidence>
<evidence type="ECO:0000256" key="1">
    <source>
        <dbReference type="SAM" id="Phobius"/>
    </source>
</evidence>
<feature type="transmembrane region" description="Helical" evidence="1">
    <location>
        <begin position="339"/>
        <end position="360"/>
    </location>
</feature>
<dbReference type="EMBL" id="JBHSOW010000079">
    <property type="protein sequence ID" value="MFC5651519.1"/>
    <property type="molecule type" value="Genomic_DNA"/>
</dbReference>
<reference evidence="3" key="1">
    <citation type="journal article" date="2019" name="Int. J. Syst. Evol. Microbiol.">
        <title>The Global Catalogue of Microorganisms (GCM) 10K type strain sequencing project: providing services to taxonomists for standard genome sequencing and annotation.</title>
        <authorList>
            <consortium name="The Broad Institute Genomics Platform"/>
            <consortium name="The Broad Institute Genome Sequencing Center for Infectious Disease"/>
            <person name="Wu L."/>
            <person name="Ma J."/>
        </authorList>
    </citation>
    <scope>NUCLEOTIDE SEQUENCE [LARGE SCALE GENOMIC DNA]</scope>
    <source>
        <strain evidence="3">CGMCC 1.3240</strain>
    </source>
</reference>
<feature type="transmembrane region" description="Helical" evidence="1">
    <location>
        <begin position="6"/>
        <end position="26"/>
    </location>
</feature>
<feature type="transmembrane region" description="Helical" evidence="1">
    <location>
        <begin position="134"/>
        <end position="154"/>
    </location>
</feature>
<evidence type="ECO:0000313" key="2">
    <source>
        <dbReference type="EMBL" id="MFC5651519.1"/>
    </source>
</evidence>
<proteinExistence type="predicted"/>
<gene>
    <name evidence="2" type="ORF">ACFPYJ_20860</name>
</gene>
<dbReference type="RefSeq" id="WP_379190147.1">
    <property type="nucleotide sequence ID" value="NZ_JBHSOW010000079.1"/>
</dbReference>
<comment type="caution">
    <text evidence="2">The sequence shown here is derived from an EMBL/GenBank/DDBJ whole genome shotgun (WGS) entry which is preliminary data.</text>
</comment>
<dbReference type="Pfam" id="PF03845">
    <property type="entry name" value="Spore_permease"/>
    <property type="match status" value="1"/>
</dbReference>
<protein>
    <submittedName>
        <fullName evidence="2">GerAB/ArcD/ProY family transporter</fullName>
    </submittedName>
</protein>
<organism evidence="2 3">
    <name type="scientific">Paenibacillus solisilvae</name>
    <dbReference type="NCBI Taxonomy" id="2486751"/>
    <lineage>
        <taxon>Bacteria</taxon>
        <taxon>Bacillati</taxon>
        <taxon>Bacillota</taxon>
        <taxon>Bacilli</taxon>
        <taxon>Bacillales</taxon>
        <taxon>Paenibacillaceae</taxon>
        <taxon>Paenibacillus</taxon>
    </lineage>
</organism>
<feature type="transmembrane region" description="Helical" evidence="1">
    <location>
        <begin position="33"/>
        <end position="55"/>
    </location>
</feature>
<keyword evidence="1" id="KW-1133">Transmembrane helix</keyword>
<dbReference type="Proteomes" id="UP001596047">
    <property type="component" value="Unassembled WGS sequence"/>
</dbReference>
<sequence>MNRYFYYNVFLVSLLNLMLFVPHILLRFRYDGAVSSMGVAIVIGSSLALMFTKVMKSFPGKGLPEILAEFFPKFVIVPFLLFMAVLWLVASSIALVSYAVLINRFFNPDTSPIVVLAFLCLICIYTSSRSTLTVIFVIEIGLIINAPLLLFILIKATRSTAIDWDAIRTIANYWTKPPKLQPVSAATYVFTGYINYAIYNRLNPPNFRIRYRWLIPLTGTFILLMTFFVPIGFHGTETVDNYLYIWSVTADSMLMGYGFIERVMFFFLLLYLNLTLIYTTSGWHQAMEFVKSCLPKSSPQVDCIQTPKKNWIITSVFAVITLTYSILLNEKENFSISSYWLTFRMFIEIGSVLFLFVLAFRRKTST</sequence>
<feature type="transmembrane region" description="Helical" evidence="1">
    <location>
        <begin position="254"/>
        <end position="278"/>
    </location>
</feature>